<evidence type="ECO:0000256" key="9">
    <source>
        <dbReference type="ARBA" id="ARBA00022989"/>
    </source>
</evidence>
<dbReference type="PANTHER" id="PTHR45919:SF1">
    <property type="entry name" value="GDP-MAN:MAN(3)GLCNAC(2)-PP-DOL ALPHA-1,2-MANNOSYLTRANSFERASE"/>
    <property type="match status" value="1"/>
</dbReference>
<dbReference type="PANTHER" id="PTHR45919">
    <property type="entry name" value="GDP-MAN:MAN(3)GLCNAC(2)-PP-DOL ALPHA-1,2-MANNOSYLTRANSFERASE"/>
    <property type="match status" value="1"/>
</dbReference>
<dbReference type="STRING" id="436907.A7THG9"/>
<organism evidence="16">
    <name type="scientific">Vanderwaltozyma polyspora (strain ATCC 22028 / DSM 70294 / BCRC 21397 / CBS 2163 / NBRC 10782 / NRRL Y-8283 / UCD 57-17)</name>
    <name type="common">Kluyveromyces polysporus</name>
    <dbReference type="NCBI Taxonomy" id="436907"/>
    <lineage>
        <taxon>Eukaryota</taxon>
        <taxon>Fungi</taxon>
        <taxon>Dikarya</taxon>
        <taxon>Ascomycota</taxon>
        <taxon>Saccharomycotina</taxon>
        <taxon>Saccharomycetes</taxon>
        <taxon>Saccharomycetales</taxon>
        <taxon>Saccharomycetaceae</taxon>
        <taxon>Vanderwaltozyma</taxon>
    </lineage>
</organism>
<dbReference type="InterPro" id="IPR001296">
    <property type="entry name" value="Glyco_trans_1"/>
</dbReference>
<dbReference type="EC" id="2.4.1.131" evidence="3 12"/>
<evidence type="ECO:0000313" key="15">
    <source>
        <dbReference type="EMBL" id="EDO18293.1"/>
    </source>
</evidence>
<keyword evidence="8 12" id="KW-0256">Endoplasmic reticulum</keyword>
<dbReference type="InterPro" id="IPR031814">
    <property type="entry name" value="ALG11_N"/>
</dbReference>
<dbReference type="Pfam" id="PF00534">
    <property type="entry name" value="Glycos_transf_1"/>
    <property type="match status" value="1"/>
</dbReference>
<evidence type="ECO:0000256" key="4">
    <source>
        <dbReference type="ARBA" id="ARBA00022018"/>
    </source>
</evidence>
<name>A7THG9_VANPO</name>
<dbReference type="Gene3D" id="3.40.50.2000">
    <property type="entry name" value="Glycogen Phosphorylase B"/>
    <property type="match status" value="1"/>
</dbReference>
<evidence type="ECO:0000256" key="7">
    <source>
        <dbReference type="ARBA" id="ARBA00022692"/>
    </source>
</evidence>
<dbReference type="SUPFAM" id="SSF53756">
    <property type="entry name" value="UDP-Glycosyltransferase/glycogen phosphorylase"/>
    <property type="match status" value="1"/>
</dbReference>
<dbReference type="Pfam" id="PF15924">
    <property type="entry name" value="ALG11_N"/>
    <property type="match status" value="1"/>
</dbReference>
<evidence type="ECO:0000256" key="5">
    <source>
        <dbReference type="ARBA" id="ARBA00022676"/>
    </source>
</evidence>
<feature type="domain" description="Glycosyl transferase family 1" evidence="13">
    <location>
        <begin position="326"/>
        <end position="472"/>
    </location>
</feature>
<evidence type="ECO:0000259" key="13">
    <source>
        <dbReference type="Pfam" id="PF00534"/>
    </source>
</evidence>
<protein>
    <recommendedName>
        <fullName evidence="4 12">GDP-Man:Man(3)GlcNAc(2)-PP-Dol alpha-1,2-mannosyltransferase</fullName>
        <ecNumber evidence="3 12">2.4.1.131</ecNumber>
    </recommendedName>
</protein>
<evidence type="ECO:0000256" key="12">
    <source>
        <dbReference type="RuleBase" id="RU367051"/>
    </source>
</evidence>
<keyword evidence="16" id="KW-1185">Reference proteome</keyword>
<evidence type="ECO:0000259" key="14">
    <source>
        <dbReference type="Pfam" id="PF15924"/>
    </source>
</evidence>
<keyword evidence="7 12" id="KW-0812">Transmembrane</keyword>
<dbReference type="HOGENOM" id="CLU_017896_1_1_1"/>
<dbReference type="GO" id="GO:0005789">
    <property type="term" value="C:endoplasmic reticulum membrane"/>
    <property type="evidence" value="ECO:0007669"/>
    <property type="project" value="UniProtKB-SubCell"/>
</dbReference>
<gene>
    <name evidence="15" type="ORF">Kpol_1039p43</name>
</gene>
<dbReference type="PhylomeDB" id="A7THG9"/>
<dbReference type="GO" id="GO:0004377">
    <property type="term" value="F:GDP-Man:Man(3)GlcNAc(2)-PP-Dol alpha-1,2-mannosyltransferase activity"/>
    <property type="evidence" value="ECO:0007669"/>
    <property type="project" value="UniProtKB-UniRule"/>
</dbReference>
<dbReference type="InterPro" id="IPR038013">
    <property type="entry name" value="ALG11"/>
</dbReference>
<feature type="transmembrane region" description="Helical" evidence="12">
    <location>
        <begin position="6"/>
        <end position="23"/>
    </location>
</feature>
<evidence type="ECO:0000256" key="6">
    <source>
        <dbReference type="ARBA" id="ARBA00022679"/>
    </source>
</evidence>
<evidence type="ECO:0000256" key="1">
    <source>
        <dbReference type="ARBA" id="ARBA00004389"/>
    </source>
</evidence>
<dbReference type="Proteomes" id="UP000000267">
    <property type="component" value="Unassembled WGS sequence"/>
</dbReference>
<accession>A7THG9</accession>
<sequence length="563" mass="65059">MLPIPITIILVLLGIIIFALRWIPKHFRLIKHRYMSDLKNDLEFNDRKKLNHVSFLSIGTIRNILIANSTNPSDYCTDIEPELKISQNDIDNKYDFMLNLKYSQEKNGDRKILYGFFHPYCNAGGGGEKVLWKAVETTLNRNDNNVVVIYTGDLGVTGKKILADVKKKFDYRLDESRIAFVYLKYRYLVDGKTWPHLTLIGQALGSIILSLEAIYRCQPDIWCDTMGYPFGYPAVSILTEVPIVTYTHYPVISTDMLNKLRLTPGGLSLKQCVKYVYWKLFMLMYQFTGTYVKIAITNSTWTNNHITKIWKHSKSRVIFPPCSTEKLIFNEAEWKRENNAIVLAQYRPEKRHDLIIKSFSEYLKRLDNVTGNDTIPKLIFIGSTRSQADKDYVEALSKEAYEKWEIPKSLLEIHTDCPYEDIIKYLHTSSFGINAMWNEHFGIAVVEYVAAGLIPLVHASAGPLLDIVVPWDLKLDQQAKTSSLDTLTGFFFKDPEDPDYETFKTHNTYPRLSDLFDTVSKLTNEEKFNISKRAKACAIIKFSDSKFDKDWVRYVLEVLEEDI</sequence>
<dbReference type="FunCoup" id="A7THG9">
    <property type="interactions" value="423"/>
</dbReference>
<dbReference type="KEGG" id="vpo:Kpol_1039p43"/>
<dbReference type="GeneID" id="5546573"/>
<dbReference type="EMBL" id="DS480391">
    <property type="protein sequence ID" value="EDO18293.1"/>
    <property type="molecule type" value="Genomic_DNA"/>
</dbReference>
<proteinExistence type="inferred from homology"/>
<keyword evidence="5 12" id="KW-0328">Glycosyltransferase</keyword>
<dbReference type="RefSeq" id="XP_001646151.1">
    <property type="nucleotide sequence ID" value="XM_001646101.1"/>
</dbReference>
<keyword evidence="6 12" id="KW-0808">Transferase</keyword>
<keyword evidence="9 12" id="KW-1133">Transmembrane helix</keyword>
<dbReference type="GO" id="GO:0006488">
    <property type="term" value="P:dolichol-linked oligosaccharide biosynthetic process"/>
    <property type="evidence" value="ECO:0007669"/>
    <property type="project" value="EnsemblFungi"/>
</dbReference>
<dbReference type="OrthoDB" id="2276068at2759"/>
<evidence type="ECO:0000256" key="11">
    <source>
        <dbReference type="ARBA" id="ARBA00045065"/>
    </source>
</evidence>
<keyword evidence="10 12" id="KW-0472">Membrane</keyword>
<dbReference type="AlphaFoldDB" id="A7THG9"/>
<dbReference type="CDD" id="cd03806">
    <property type="entry name" value="GT4_ALG11-like"/>
    <property type="match status" value="1"/>
</dbReference>
<evidence type="ECO:0000256" key="3">
    <source>
        <dbReference type="ARBA" id="ARBA00012645"/>
    </source>
</evidence>
<dbReference type="InParanoid" id="A7THG9"/>
<comment type="subcellular location">
    <subcellularLocation>
        <location evidence="1">Endoplasmic reticulum membrane</location>
        <topology evidence="1">Single-pass membrane protein</topology>
    </subcellularLocation>
</comment>
<comment type="pathway">
    <text evidence="2 12">Protein modification; protein glycosylation.</text>
</comment>
<comment type="function">
    <text evidence="12">GDP-Man:Man(3)GlcNAc(2)-PP-Dol alpha-1,2-mannosyltransferase that operates in the biosynthetic pathway of dolichol-linked oligosaccharides, the glycan precursors employed in protein asparagine (N)-glycosylation. The assembly of dolichol-linked oligosaccharides begins on the cytosolic side of the endoplasmic reticulum membrane and finishes in its lumen. The sequential addition of sugars to dolichol pyrophosphate produces dolichol-linked oligosaccharides containing fourteen sugars, including two GlcNAcs, nine mannoses and three glucoses. Once assembled, the oligosaccharide is transferred from the lipid to nascent proteins by oligosaccharyltransferases. Catalyzes, on the cytoplasmic face of the endoplasmic reticulum, the addition of the fourth and fifth mannose residues to the dolichol-linked oligosaccharide chain, to produce Man(5)GlcNAc(2)-PP-dolichol core oligosaccharide.</text>
</comment>
<dbReference type="eggNOG" id="KOG1387">
    <property type="taxonomic scope" value="Eukaryota"/>
</dbReference>
<feature type="domain" description="ALG11 mannosyltransferase N-terminal" evidence="14">
    <location>
        <begin position="112"/>
        <end position="310"/>
    </location>
</feature>
<evidence type="ECO:0000256" key="2">
    <source>
        <dbReference type="ARBA" id="ARBA00004922"/>
    </source>
</evidence>
<evidence type="ECO:0000313" key="16">
    <source>
        <dbReference type="Proteomes" id="UP000000267"/>
    </source>
</evidence>
<dbReference type="OMA" id="ARLYGWV"/>
<evidence type="ECO:0000256" key="8">
    <source>
        <dbReference type="ARBA" id="ARBA00022824"/>
    </source>
</evidence>
<reference evidence="15 16" key="1">
    <citation type="journal article" date="2007" name="Proc. Natl. Acad. Sci. U.S.A.">
        <title>Independent sorting-out of thousands of duplicated gene pairs in two yeast species descended from a whole-genome duplication.</title>
        <authorList>
            <person name="Scannell D.R."/>
            <person name="Frank A.C."/>
            <person name="Conant G.C."/>
            <person name="Byrne K.P."/>
            <person name="Woolfit M."/>
            <person name="Wolfe K.H."/>
        </authorList>
    </citation>
    <scope>NUCLEOTIDE SEQUENCE [LARGE SCALE GENOMIC DNA]</scope>
    <source>
        <strain evidence="16">ATCC 22028 / DSM 70294 / BCRC 21397 / CBS 2163 / NBRC 10782 / NRRL Y-8283 / UCD 57-17</strain>
    </source>
</reference>
<comment type="similarity">
    <text evidence="12">Belongs to the glycosyltransferase group 1 family. Glycosyltransferase 4 subfamily.</text>
</comment>
<evidence type="ECO:0000256" key="10">
    <source>
        <dbReference type="ARBA" id="ARBA00023136"/>
    </source>
</evidence>
<dbReference type="UniPathway" id="UPA00378"/>
<comment type="catalytic activity">
    <reaction evidence="11 12">
        <text>an alpha-D-Man-(1-&gt;3)-[alpha-D-Man-(1-&gt;6)]-beta-D-Man-(1-&gt;4)-beta-D-GlcNAc-(1-&gt;4)-alpha-D-GlcNAc-diphospho-di-trans,poly-cis-dolichol + 2 GDP-alpha-D-mannose = an alpha-D-Man-(1-&gt;2)-alpha-D-Man-(1-&gt;2)-alpha-D-Man-(1-&gt;3)-[alpha-D-Man-(1-&gt;6)]-beta-D-Man-(1-&gt;4)-beta-D-GlcNAc-(1-&gt;4)-alpha-D-GlcNAc-diphospho-di-trans,poly-cis-dolichol + 2 GDP + 2 H(+)</text>
        <dbReference type="Rhea" id="RHEA:29523"/>
        <dbReference type="Rhea" id="RHEA-COMP:19515"/>
        <dbReference type="Rhea" id="RHEA-COMP:19516"/>
        <dbReference type="ChEBI" id="CHEBI:15378"/>
        <dbReference type="ChEBI" id="CHEBI:57527"/>
        <dbReference type="ChEBI" id="CHEBI:58189"/>
        <dbReference type="ChEBI" id="CHEBI:132511"/>
        <dbReference type="ChEBI" id="CHEBI:132515"/>
        <dbReference type="EC" id="2.4.1.131"/>
    </reaction>
    <physiologicalReaction direction="left-to-right" evidence="11 12">
        <dbReference type="Rhea" id="RHEA:29524"/>
    </physiologicalReaction>
</comment>